<keyword evidence="5" id="KW-0238">DNA-binding</keyword>
<dbReference type="GO" id="GO:0045892">
    <property type="term" value="P:negative regulation of DNA-templated transcription"/>
    <property type="evidence" value="ECO:0007669"/>
    <property type="project" value="TreeGrafter"/>
</dbReference>
<dbReference type="CDD" id="cd07153">
    <property type="entry name" value="Fur_like"/>
    <property type="match status" value="1"/>
</dbReference>
<keyword evidence="4" id="KW-0805">Transcription regulation</keyword>
<dbReference type="EMBL" id="LTBA01000019">
    <property type="protein sequence ID" value="KYH34304.1"/>
    <property type="molecule type" value="Genomic_DNA"/>
</dbReference>
<comment type="cofactor">
    <cofactor evidence="7">
        <name>Zn(2+)</name>
        <dbReference type="ChEBI" id="CHEBI:29105"/>
    </cofactor>
    <text evidence="7">Binds 1 zinc ion per subunit.</text>
</comment>
<evidence type="ECO:0000256" key="7">
    <source>
        <dbReference type="PIRSR" id="PIRSR602481-1"/>
    </source>
</evidence>
<dbReference type="Gene3D" id="3.30.1490.190">
    <property type="match status" value="1"/>
</dbReference>
<dbReference type="InterPro" id="IPR036390">
    <property type="entry name" value="WH_DNA-bd_sf"/>
</dbReference>
<keyword evidence="2" id="KW-0678">Repressor</keyword>
<dbReference type="GO" id="GO:0000976">
    <property type="term" value="F:transcription cis-regulatory region binding"/>
    <property type="evidence" value="ECO:0007669"/>
    <property type="project" value="TreeGrafter"/>
</dbReference>
<dbReference type="Gene3D" id="1.10.10.10">
    <property type="entry name" value="Winged helix-like DNA-binding domain superfamily/Winged helix DNA-binding domain"/>
    <property type="match status" value="1"/>
</dbReference>
<comment type="similarity">
    <text evidence="1">Belongs to the Fur family.</text>
</comment>
<comment type="caution">
    <text evidence="8">The sequence shown here is derived from an EMBL/GenBank/DDBJ whole genome shotgun (WGS) entry which is preliminary data.</text>
</comment>
<evidence type="ECO:0000256" key="2">
    <source>
        <dbReference type="ARBA" id="ARBA00022491"/>
    </source>
</evidence>
<dbReference type="PANTHER" id="PTHR33202">
    <property type="entry name" value="ZINC UPTAKE REGULATION PROTEIN"/>
    <property type="match status" value="1"/>
</dbReference>
<dbReference type="Pfam" id="PF01475">
    <property type="entry name" value="FUR"/>
    <property type="match status" value="1"/>
</dbReference>
<dbReference type="STRING" id="1121338.CLTEP_17290"/>
<evidence type="ECO:0000256" key="4">
    <source>
        <dbReference type="ARBA" id="ARBA00023015"/>
    </source>
</evidence>
<evidence type="ECO:0000256" key="6">
    <source>
        <dbReference type="ARBA" id="ARBA00023163"/>
    </source>
</evidence>
<keyword evidence="6" id="KW-0804">Transcription</keyword>
<feature type="binding site" evidence="7">
    <location>
        <position position="95"/>
    </location>
    <ligand>
        <name>Zn(2+)</name>
        <dbReference type="ChEBI" id="CHEBI:29105"/>
    </ligand>
</feature>
<dbReference type="PATRIC" id="fig|1121338.3.peg.1769"/>
<dbReference type="RefSeq" id="WP_242863896.1">
    <property type="nucleotide sequence ID" value="NZ_LTBA01000019.1"/>
</dbReference>
<feature type="binding site" evidence="7">
    <location>
        <position position="98"/>
    </location>
    <ligand>
        <name>Zn(2+)</name>
        <dbReference type="ChEBI" id="CHEBI:29105"/>
    </ligand>
</feature>
<name>A0A151B309_9CLOT</name>
<feature type="binding site" evidence="7">
    <location>
        <position position="142"/>
    </location>
    <ligand>
        <name>Zn(2+)</name>
        <dbReference type="ChEBI" id="CHEBI:29105"/>
    </ligand>
</feature>
<evidence type="ECO:0000313" key="8">
    <source>
        <dbReference type="EMBL" id="KYH34304.1"/>
    </source>
</evidence>
<evidence type="ECO:0000313" key="9">
    <source>
        <dbReference type="Proteomes" id="UP000075531"/>
    </source>
</evidence>
<dbReference type="GO" id="GO:1900376">
    <property type="term" value="P:regulation of secondary metabolite biosynthetic process"/>
    <property type="evidence" value="ECO:0007669"/>
    <property type="project" value="TreeGrafter"/>
</dbReference>
<dbReference type="InterPro" id="IPR043135">
    <property type="entry name" value="Fur_C"/>
</dbReference>
<dbReference type="PANTHER" id="PTHR33202:SF8">
    <property type="entry name" value="PEROXIDE-RESPONSIVE REPRESSOR PERR"/>
    <property type="match status" value="1"/>
</dbReference>
<keyword evidence="3 7" id="KW-0862">Zinc</keyword>
<keyword evidence="7" id="KW-0479">Metal-binding</keyword>
<dbReference type="InterPro" id="IPR036388">
    <property type="entry name" value="WH-like_DNA-bd_sf"/>
</dbReference>
<dbReference type="Proteomes" id="UP000075531">
    <property type="component" value="Unassembled WGS sequence"/>
</dbReference>
<dbReference type="SUPFAM" id="SSF46785">
    <property type="entry name" value="Winged helix' DNA-binding domain"/>
    <property type="match status" value="1"/>
</dbReference>
<evidence type="ECO:0000256" key="1">
    <source>
        <dbReference type="ARBA" id="ARBA00007957"/>
    </source>
</evidence>
<organism evidence="8 9">
    <name type="scientific">Clostridium tepidiprofundi DSM 19306</name>
    <dbReference type="NCBI Taxonomy" id="1121338"/>
    <lineage>
        <taxon>Bacteria</taxon>
        <taxon>Bacillati</taxon>
        <taxon>Bacillota</taxon>
        <taxon>Clostridia</taxon>
        <taxon>Eubacteriales</taxon>
        <taxon>Clostridiaceae</taxon>
        <taxon>Clostridium</taxon>
    </lineage>
</organism>
<feature type="binding site" evidence="7">
    <location>
        <position position="139"/>
    </location>
    <ligand>
        <name>Zn(2+)</name>
        <dbReference type="ChEBI" id="CHEBI:29105"/>
    </ligand>
</feature>
<dbReference type="AlphaFoldDB" id="A0A151B309"/>
<proteinExistence type="inferred from homology"/>
<keyword evidence="9" id="KW-1185">Reference proteome</keyword>
<accession>A0A151B309</accession>
<evidence type="ECO:0000256" key="5">
    <source>
        <dbReference type="ARBA" id="ARBA00023125"/>
    </source>
</evidence>
<sequence>MENISSIEKVLKEKGYKLTKQRSDILSVIYKENTHLSAEEIYARLKKNNIGLATVYRTLNLLTDLNILKEVKINEMSYYEPKMFSKKSLHIHFKCDKCNTIFDIDSDSIAVKYLKINRLIEKENNVIVNDVDILLNGICEKCRNK</sequence>
<protein>
    <submittedName>
        <fullName evidence="8">Ferric uptake regulation protein</fullName>
    </submittedName>
</protein>
<dbReference type="GO" id="GO:0003700">
    <property type="term" value="F:DNA-binding transcription factor activity"/>
    <property type="evidence" value="ECO:0007669"/>
    <property type="project" value="InterPro"/>
</dbReference>
<gene>
    <name evidence="8" type="primary">fur_2</name>
    <name evidence="8" type="ORF">CLTEP_17290</name>
</gene>
<dbReference type="InterPro" id="IPR002481">
    <property type="entry name" value="FUR"/>
</dbReference>
<dbReference type="GO" id="GO:0008270">
    <property type="term" value="F:zinc ion binding"/>
    <property type="evidence" value="ECO:0007669"/>
    <property type="project" value="TreeGrafter"/>
</dbReference>
<reference evidence="8 9" key="1">
    <citation type="submission" date="2016-02" db="EMBL/GenBank/DDBJ databases">
        <title>Genome sequence of Clostridium tepidiprofundi DSM 19306.</title>
        <authorList>
            <person name="Poehlein A."/>
            <person name="Daniel R."/>
        </authorList>
    </citation>
    <scope>NUCLEOTIDE SEQUENCE [LARGE SCALE GENOMIC DNA]</scope>
    <source>
        <strain evidence="8 9">DSM 19306</strain>
    </source>
</reference>
<evidence type="ECO:0000256" key="3">
    <source>
        <dbReference type="ARBA" id="ARBA00022833"/>
    </source>
</evidence>